<keyword evidence="3" id="KW-0862">Zinc</keyword>
<dbReference type="GO" id="GO:0016846">
    <property type="term" value="F:carbon-sulfur lyase activity"/>
    <property type="evidence" value="ECO:0007669"/>
    <property type="project" value="InterPro"/>
</dbReference>
<dbReference type="PROSITE" id="PS51891">
    <property type="entry name" value="CENP_V_GFA"/>
    <property type="match status" value="1"/>
</dbReference>
<dbReference type="PANTHER" id="PTHR33337:SF40">
    <property type="entry name" value="CENP-V_GFA DOMAIN-CONTAINING PROTEIN-RELATED"/>
    <property type="match status" value="1"/>
</dbReference>
<gene>
    <name evidence="6" type="ORF">SAMN05444340_104166</name>
</gene>
<dbReference type="SUPFAM" id="SSF51316">
    <property type="entry name" value="Mss4-like"/>
    <property type="match status" value="1"/>
</dbReference>
<dbReference type="Gene3D" id="3.90.1590.10">
    <property type="entry name" value="glutathione-dependent formaldehyde- activating enzyme (gfa)"/>
    <property type="match status" value="1"/>
</dbReference>
<keyword evidence="2" id="KW-0479">Metal-binding</keyword>
<accession>A0A1H3HTV5</accession>
<evidence type="ECO:0000256" key="3">
    <source>
        <dbReference type="ARBA" id="ARBA00022833"/>
    </source>
</evidence>
<name>A0A1H3HTV5_9RHOB</name>
<dbReference type="InterPro" id="IPR006913">
    <property type="entry name" value="CENP-V/GFA"/>
</dbReference>
<sequence length="141" mass="15696">MSRAIEGRCLCGAVTLTVGRHEPTVGACHCTMCRRWAGSALFVFKGEDVQVEGPVKVYRSSSFAERAFCGTCGSLLWFKDRNDDDYDVQVGLFEAAREFPLTSEIYIDQRLACLPLEGGHRQETQAEYEAKYPSVDEGDLT</sequence>
<comment type="similarity">
    <text evidence="1">Belongs to the Gfa family.</text>
</comment>
<proteinExistence type="inferred from homology"/>
<dbReference type="STRING" id="321339.SAMN05444340_104166"/>
<dbReference type="PANTHER" id="PTHR33337">
    <property type="entry name" value="GFA DOMAIN-CONTAINING PROTEIN"/>
    <property type="match status" value="1"/>
</dbReference>
<protein>
    <submittedName>
        <fullName evidence="6">Uncharacterized conserved protein</fullName>
    </submittedName>
</protein>
<evidence type="ECO:0000256" key="1">
    <source>
        <dbReference type="ARBA" id="ARBA00005495"/>
    </source>
</evidence>
<evidence type="ECO:0000259" key="5">
    <source>
        <dbReference type="PROSITE" id="PS51891"/>
    </source>
</evidence>
<evidence type="ECO:0000313" key="6">
    <source>
        <dbReference type="EMBL" id="SDY18951.1"/>
    </source>
</evidence>
<organism evidence="6 7">
    <name type="scientific">Citreimonas salinaria</name>
    <dbReference type="NCBI Taxonomy" id="321339"/>
    <lineage>
        <taxon>Bacteria</taxon>
        <taxon>Pseudomonadati</taxon>
        <taxon>Pseudomonadota</taxon>
        <taxon>Alphaproteobacteria</taxon>
        <taxon>Rhodobacterales</taxon>
        <taxon>Roseobacteraceae</taxon>
        <taxon>Citreimonas</taxon>
    </lineage>
</organism>
<dbReference type="GO" id="GO:0046872">
    <property type="term" value="F:metal ion binding"/>
    <property type="evidence" value="ECO:0007669"/>
    <property type="project" value="UniProtKB-KW"/>
</dbReference>
<reference evidence="6 7" key="1">
    <citation type="submission" date="2016-10" db="EMBL/GenBank/DDBJ databases">
        <authorList>
            <person name="de Groot N.N."/>
        </authorList>
    </citation>
    <scope>NUCLEOTIDE SEQUENCE [LARGE SCALE GENOMIC DNA]</scope>
    <source>
        <strain evidence="6 7">DSM 26880</strain>
    </source>
</reference>
<dbReference type="Pfam" id="PF04828">
    <property type="entry name" value="GFA"/>
    <property type="match status" value="1"/>
</dbReference>
<feature type="domain" description="CENP-V/GFA" evidence="5">
    <location>
        <begin position="5"/>
        <end position="117"/>
    </location>
</feature>
<keyword evidence="4" id="KW-0456">Lyase</keyword>
<dbReference type="EMBL" id="FNPF01000004">
    <property type="protein sequence ID" value="SDY18951.1"/>
    <property type="molecule type" value="Genomic_DNA"/>
</dbReference>
<dbReference type="RefSeq" id="WP_177177845.1">
    <property type="nucleotide sequence ID" value="NZ_FNPF01000004.1"/>
</dbReference>
<evidence type="ECO:0000256" key="4">
    <source>
        <dbReference type="ARBA" id="ARBA00023239"/>
    </source>
</evidence>
<evidence type="ECO:0000256" key="2">
    <source>
        <dbReference type="ARBA" id="ARBA00022723"/>
    </source>
</evidence>
<dbReference type="Proteomes" id="UP000199286">
    <property type="component" value="Unassembled WGS sequence"/>
</dbReference>
<keyword evidence="7" id="KW-1185">Reference proteome</keyword>
<dbReference type="AlphaFoldDB" id="A0A1H3HTV5"/>
<evidence type="ECO:0000313" key="7">
    <source>
        <dbReference type="Proteomes" id="UP000199286"/>
    </source>
</evidence>
<dbReference type="InterPro" id="IPR011057">
    <property type="entry name" value="Mss4-like_sf"/>
</dbReference>